<reference evidence="3 4" key="1">
    <citation type="journal article" date="2021" name="Hortic Res">
        <title>The domestication of Cucurbita argyrosperma as revealed by the genome of its wild relative.</title>
        <authorList>
            <person name="Barrera-Redondo J."/>
            <person name="Sanchez-de la Vega G."/>
            <person name="Aguirre-Liguori J.A."/>
            <person name="Castellanos-Morales G."/>
            <person name="Gutierrez-Guerrero Y.T."/>
            <person name="Aguirre-Dugua X."/>
            <person name="Aguirre-Planter E."/>
            <person name="Tenaillon M.I."/>
            <person name="Lira-Saade R."/>
            <person name="Eguiarte L.E."/>
        </authorList>
    </citation>
    <scope>NUCLEOTIDE SEQUENCE [LARGE SCALE GENOMIC DNA]</scope>
    <source>
        <strain evidence="3">JBR-2021</strain>
    </source>
</reference>
<accession>A0AAV6MSU2</accession>
<dbReference type="InterPro" id="IPR003591">
    <property type="entry name" value="Leu-rich_rpt_typical-subtyp"/>
</dbReference>
<dbReference type="Pfam" id="PF13855">
    <property type="entry name" value="LRR_8"/>
    <property type="match status" value="2"/>
</dbReference>
<gene>
    <name evidence="3" type="primary">PIRL6</name>
    <name evidence="3" type="ORF">SDJN03_18850</name>
</gene>
<dbReference type="PROSITE" id="PS51450">
    <property type="entry name" value="LRR"/>
    <property type="match status" value="2"/>
</dbReference>
<dbReference type="SMART" id="SM00369">
    <property type="entry name" value="LRR_TYP"/>
    <property type="match status" value="8"/>
</dbReference>
<organism evidence="3 4">
    <name type="scientific">Cucurbita argyrosperma subsp. sororia</name>
    <dbReference type="NCBI Taxonomy" id="37648"/>
    <lineage>
        <taxon>Eukaryota</taxon>
        <taxon>Viridiplantae</taxon>
        <taxon>Streptophyta</taxon>
        <taxon>Embryophyta</taxon>
        <taxon>Tracheophyta</taxon>
        <taxon>Spermatophyta</taxon>
        <taxon>Magnoliopsida</taxon>
        <taxon>eudicotyledons</taxon>
        <taxon>Gunneridae</taxon>
        <taxon>Pentapetalae</taxon>
        <taxon>rosids</taxon>
        <taxon>fabids</taxon>
        <taxon>Cucurbitales</taxon>
        <taxon>Cucurbitaceae</taxon>
        <taxon>Cucurbiteae</taxon>
        <taxon>Cucurbita</taxon>
    </lineage>
</organism>
<dbReference type="GO" id="GO:0005737">
    <property type="term" value="C:cytoplasm"/>
    <property type="evidence" value="ECO:0007669"/>
    <property type="project" value="TreeGrafter"/>
</dbReference>
<dbReference type="EMBL" id="JAGKQH010000012">
    <property type="protein sequence ID" value="KAG6586117.1"/>
    <property type="molecule type" value="Genomic_DNA"/>
</dbReference>
<evidence type="ECO:0000313" key="4">
    <source>
        <dbReference type="Proteomes" id="UP000685013"/>
    </source>
</evidence>
<keyword evidence="1" id="KW-0433">Leucine-rich repeat</keyword>
<name>A0AAV6MSU2_9ROSI</name>
<protein>
    <submittedName>
        <fullName evidence="3">Plant intracellular Ras-group-related LRR protein 6</fullName>
    </submittedName>
</protein>
<dbReference type="Proteomes" id="UP000685013">
    <property type="component" value="Chromosome 12"/>
</dbReference>
<sequence length="446" mass="50238">MNMLLFEQQLQQPHLPEEVEVTMGGRRTVIGTRGGAVVAAERNRRVVVEEEERLEIVDLSGISLSSLPNPNLNLATICKLDLSNNNLQSIPESLTARLLNVVVLDVHSNQLKSLPHSIGCLTKLKTLNVSGNLITILPKTLEDCRCLEELNVNFNKLIKLPDTIGFELSNLRKLSVNSNKLVYLPHSISHLKNLRVLDARLNSLTALPDDLENLIKLEVLNVSQNFHHLQTLPYSIGLLLSLAELDISYNKITSLPDSIGCLKRLHKLCVDGNPLSSPPPFVFEQGVHAVREYLSEKMNTRNLSSHKKKSWVGKLVRYGTFNGGYGYFRTNEPREDREAFMYSQYRSIDGLTSPSQTNQFSWIIKEPVHTPQQIAMDKSPIAQEIELNQSIQLDHRRTELNQFTPQQIAMDKPPIAQEIELSSNELDQWTSLSQLNQTRVGQFGSA</sequence>
<dbReference type="InterPro" id="IPR001611">
    <property type="entry name" value="Leu-rich_rpt"/>
</dbReference>
<evidence type="ECO:0000313" key="3">
    <source>
        <dbReference type="EMBL" id="KAG6586117.1"/>
    </source>
</evidence>
<dbReference type="AlphaFoldDB" id="A0AAV6MSU2"/>
<dbReference type="SMART" id="SM00364">
    <property type="entry name" value="LRR_BAC"/>
    <property type="match status" value="9"/>
</dbReference>
<feature type="non-terminal residue" evidence="3">
    <location>
        <position position="1"/>
    </location>
</feature>
<proteinExistence type="predicted"/>
<dbReference type="Pfam" id="PF00560">
    <property type="entry name" value="LRR_1"/>
    <property type="match status" value="1"/>
</dbReference>
<dbReference type="PANTHER" id="PTHR48051:SF1">
    <property type="entry name" value="RAS SUPPRESSOR PROTEIN 1"/>
    <property type="match status" value="1"/>
</dbReference>
<keyword evidence="4" id="KW-1185">Reference proteome</keyword>
<dbReference type="InterPro" id="IPR050216">
    <property type="entry name" value="LRR_domain-containing"/>
</dbReference>
<keyword evidence="2" id="KW-0677">Repeat</keyword>
<evidence type="ECO:0000256" key="1">
    <source>
        <dbReference type="ARBA" id="ARBA00022614"/>
    </source>
</evidence>
<comment type="caution">
    <text evidence="3">The sequence shown here is derived from an EMBL/GenBank/DDBJ whole genome shotgun (WGS) entry which is preliminary data.</text>
</comment>
<evidence type="ECO:0000256" key="2">
    <source>
        <dbReference type="ARBA" id="ARBA00022737"/>
    </source>
</evidence>
<dbReference type="PANTHER" id="PTHR48051">
    <property type="match status" value="1"/>
</dbReference>